<protein>
    <submittedName>
        <fullName evidence="2">ATP-dependent Lon protease</fullName>
    </submittedName>
</protein>
<organism evidence="1 3">
    <name type="scientific">Paracoccus saliphilus</name>
    <dbReference type="NCBI Taxonomy" id="405559"/>
    <lineage>
        <taxon>Bacteria</taxon>
        <taxon>Pseudomonadati</taxon>
        <taxon>Pseudomonadota</taxon>
        <taxon>Alphaproteobacteria</taxon>
        <taxon>Rhodobacterales</taxon>
        <taxon>Paracoccaceae</taxon>
        <taxon>Paracoccus</taxon>
    </lineage>
</organism>
<dbReference type="InterPro" id="IPR046574">
    <property type="entry name" value="DUF6634"/>
</dbReference>
<dbReference type="Proteomes" id="UP001215549">
    <property type="component" value="Chromosome"/>
</dbReference>
<name>A0AA45W8M8_9RHOB</name>
<dbReference type="GO" id="GO:0008233">
    <property type="term" value="F:peptidase activity"/>
    <property type="evidence" value="ECO:0007669"/>
    <property type="project" value="UniProtKB-KW"/>
</dbReference>
<keyword evidence="4" id="KW-1185">Reference proteome</keyword>
<keyword evidence="2" id="KW-0378">Hydrolase</keyword>
<dbReference type="GO" id="GO:0006508">
    <property type="term" value="P:proteolysis"/>
    <property type="evidence" value="ECO:0007669"/>
    <property type="project" value="UniProtKB-KW"/>
</dbReference>
<dbReference type="AlphaFoldDB" id="A0AA45W8M8"/>
<reference evidence="2 4" key="2">
    <citation type="submission" date="2021-01" db="EMBL/GenBank/DDBJ databases">
        <title>Biogeographic distribution of Paracoccus.</title>
        <authorList>
            <person name="Hollensteiner J."/>
            <person name="Leineberger J."/>
            <person name="Brinkhoff T."/>
            <person name="Daniel R."/>
        </authorList>
    </citation>
    <scope>NUCLEOTIDE SEQUENCE [LARGE SCALE GENOMIC DNA]</scope>
    <source>
        <strain evidence="2 4">DSM 18447</strain>
    </source>
</reference>
<dbReference type="Pfam" id="PF20339">
    <property type="entry name" value="DUF6634"/>
    <property type="match status" value="1"/>
</dbReference>
<evidence type="ECO:0000313" key="1">
    <source>
        <dbReference type="EMBL" id="SIT17948.1"/>
    </source>
</evidence>
<reference evidence="1 3" key="1">
    <citation type="submission" date="2017-01" db="EMBL/GenBank/DDBJ databases">
        <authorList>
            <person name="Varghese N."/>
            <person name="Submissions S."/>
        </authorList>
    </citation>
    <scope>NUCLEOTIDE SEQUENCE [LARGE SCALE GENOMIC DNA]</scope>
    <source>
        <strain evidence="1 3">DSM 18447</strain>
    </source>
</reference>
<dbReference type="EMBL" id="FTOU01000033">
    <property type="protein sequence ID" value="SIT17948.1"/>
    <property type="molecule type" value="Genomic_DNA"/>
</dbReference>
<evidence type="ECO:0000313" key="2">
    <source>
        <dbReference type="EMBL" id="WCR04843.1"/>
    </source>
</evidence>
<evidence type="ECO:0000313" key="4">
    <source>
        <dbReference type="Proteomes" id="UP001215549"/>
    </source>
</evidence>
<evidence type="ECO:0000313" key="3">
    <source>
        <dbReference type="Proteomes" id="UP000186216"/>
    </source>
</evidence>
<gene>
    <name evidence="2" type="ORF">JHX88_09100</name>
    <name evidence="1" type="ORF">SAMN05421772_13314</name>
</gene>
<dbReference type="EMBL" id="CP067140">
    <property type="protein sequence ID" value="WCR04843.1"/>
    <property type="molecule type" value="Genomic_DNA"/>
</dbReference>
<keyword evidence="2" id="KW-0645">Protease</keyword>
<accession>A0AA45W8M8</accession>
<dbReference type="Proteomes" id="UP000186216">
    <property type="component" value="Unassembled WGS sequence"/>
</dbReference>
<sequence length="151" mass="16616">MKTEQQSQLDRALASIRAAEAGPTDDDLAAAPVLELWRPLANIHAAVVLWGQVTGHPRIGASTITTSRLIALDRQAGWARTYSRWYRLGEPFSEFEANVARDLKISEARKGVVSFELAGFVAVDDDNLVDRLLAAFIAHVQNAAIENRVKH</sequence>
<dbReference type="RefSeq" id="WP_076529081.1">
    <property type="nucleotide sequence ID" value="NZ_CP067140.1"/>
</dbReference>
<proteinExistence type="predicted"/>